<protein>
    <submittedName>
        <fullName evidence="2">DUF1540 domain-containing protein</fullName>
    </submittedName>
</protein>
<name>A0A949NGU9_9FIRM</name>
<evidence type="ECO:0000313" key="2">
    <source>
        <dbReference type="EMBL" id="MBU9735120.1"/>
    </source>
</evidence>
<organism evidence="2 3">
    <name type="scientific">Diplocloster agilis</name>
    <dbReference type="NCBI Taxonomy" id="2850323"/>
    <lineage>
        <taxon>Bacteria</taxon>
        <taxon>Bacillati</taxon>
        <taxon>Bacillota</taxon>
        <taxon>Clostridia</taxon>
        <taxon>Lachnospirales</taxon>
        <taxon>Lachnospiraceae</taxon>
        <taxon>Diplocloster</taxon>
    </lineage>
</organism>
<gene>
    <name evidence="2" type="ORF">KTH89_01130</name>
</gene>
<proteinExistence type="predicted"/>
<feature type="domain" description="DUF1540" evidence="1">
    <location>
        <begin position="5"/>
        <end position="42"/>
    </location>
</feature>
<evidence type="ECO:0000313" key="3">
    <source>
        <dbReference type="Proteomes" id="UP000712157"/>
    </source>
</evidence>
<dbReference type="EMBL" id="JAHQCW010000001">
    <property type="protein sequence ID" value="MBU9735120.1"/>
    <property type="molecule type" value="Genomic_DNA"/>
</dbReference>
<accession>A0A949NGU9</accession>
<comment type="caution">
    <text evidence="2">The sequence shown here is derived from an EMBL/GenBank/DDBJ whole genome shotgun (WGS) entry which is preliminary data.</text>
</comment>
<dbReference type="Proteomes" id="UP000712157">
    <property type="component" value="Unassembled WGS sequence"/>
</dbReference>
<dbReference type="RefSeq" id="WP_158347297.1">
    <property type="nucleotide sequence ID" value="NZ_JAHQCW010000001.1"/>
</dbReference>
<dbReference type="Pfam" id="PF07561">
    <property type="entry name" value="DUF1540"/>
    <property type="match status" value="2"/>
</dbReference>
<keyword evidence="3" id="KW-1185">Reference proteome</keyword>
<evidence type="ECO:0000259" key="1">
    <source>
        <dbReference type="Pfam" id="PF07561"/>
    </source>
</evidence>
<reference evidence="2" key="1">
    <citation type="submission" date="2021-06" db="EMBL/GenBank/DDBJ databases">
        <title>Description of novel taxa of the family Lachnospiraceae.</title>
        <authorList>
            <person name="Chaplin A.V."/>
            <person name="Sokolova S.R."/>
            <person name="Pikina A.P."/>
            <person name="Korzhanova M."/>
            <person name="Belova V."/>
            <person name="Korostin D."/>
            <person name="Efimov B.A."/>
        </authorList>
    </citation>
    <scope>NUCLEOTIDE SEQUENCE</scope>
    <source>
        <strain evidence="2">ASD5720</strain>
    </source>
</reference>
<dbReference type="InterPro" id="IPR011437">
    <property type="entry name" value="DUF1540"/>
</dbReference>
<sequence>MPQLDCSVDSCVYNKRECCCRGEICVDGREAKSSEDTCCRSFEEKRGDSFLSATEHPTQTINVECKATDCIYNKDCICDARHIGIAGSNACHCEQTECASFCCH</sequence>
<dbReference type="AlphaFoldDB" id="A0A949NGU9"/>
<feature type="domain" description="DUF1540" evidence="1">
    <location>
        <begin position="63"/>
        <end position="101"/>
    </location>
</feature>